<accession>A0A979GB65</accession>
<dbReference type="AlphaFoldDB" id="A0A979GB65"/>
<reference evidence="1 2" key="2">
    <citation type="journal article" date="2010" name="Stand. Genomic Sci.">
        <title>Complete genome sequence of Chitinophaga pinensis type strain (UQM 2034).</title>
        <authorList>
            <person name="Glavina Del Rio T."/>
            <person name="Abt B."/>
            <person name="Spring S."/>
            <person name="Lapidus A."/>
            <person name="Nolan M."/>
            <person name="Tice H."/>
            <person name="Copeland A."/>
            <person name="Cheng J.F."/>
            <person name="Chen F."/>
            <person name="Bruce D."/>
            <person name="Goodwin L."/>
            <person name="Pitluck S."/>
            <person name="Ivanova N."/>
            <person name="Mavromatis K."/>
            <person name="Mikhailova N."/>
            <person name="Pati A."/>
            <person name="Chen A."/>
            <person name="Palaniappan K."/>
            <person name="Land M."/>
            <person name="Hauser L."/>
            <person name="Chang Y.J."/>
            <person name="Jeffries C.D."/>
            <person name="Chain P."/>
            <person name="Saunders E."/>
            <person name="Detter J.C."/>
            <person name="Brettin T."/>
            <person name="Rohde M."/>
            <person name="Goker M."/>
            <person name="Bristow J."/>
            <person name="Eisen J.A."/>
            <person name="Markowitz V."/>
            <person name="Hugenholtz P."/>
            <person name="Kyrpides N.C."/>
            <person name="Klenk H.P."/>
            <person name="Lucas S."/>
        </authorList>
    </citation>
    <scope>NUCLEOTIDE SEQUENCE [LARGE SCALE GENOMIC DNA]</scope>
    <source>
        <strain evidence="2">ATCC 43595 / DSM 2588 / LMG 13176 / NBRC 15968 / NCIMB 11800 / UQM 2034</strain>
    </source>
</reference>
<dbReference type="Proteomes" id="UP000002215">
    <property type="component" value="Chromosome"/>
</dbReference>
<sequence>MRMFLTALIVILTSGKILYAQQGKTESEILTTSVAEKTFDDAVKNTFFQQLPVQRAYRYKDVSGTYYLALCESRDEIKGDDTINYKIKAIFLQQSTTNGFVKTGELNDFRNSHDTKEGMETTIWFWTKFCELKDLDNDGTIDPLLVYGTNGMNGHDDGRVKIILYYKGQKIAIRCQNTVMDEGRNIQVDATFYTLALPVQQHIRKLMHTLAEKDLIIYPTDYEKAMNKKQLQIQ</sequence>
<organism evidence="1 2">
    <name type="scientific">Chitinophaga pinensis (strain ATCC 43595 / DSM 2588 / LMG 13176 / NBRC 15968 / NCIMB 11800 / UQM 2034)</name>
    <dbReference type="NCBI Taxonomy" id="485918"/>
    <lineage>
        <taxon>Bacteria</taxon>
        <taxon>Pseudomonadati</taxon>
        <taxon>Bacteroidota</taxon>
        <taxon>Chitinophagia</taxon>
        <taxon>Chitinophagales</taxon>
        <taxon>Chitinophagaceae</taxon>
        <taxon>Chitinophaga</taxon>
    </lineage>
</organism>
<dbReference type="NCBIfam" id="NF046077">
    <property type="entry name" value="LPS_M949_RS01915"/>
    <property type="match status" value="1"/>
</dbReference>
<dbReference type="OrthoDB" id="8750305at2"/>
<dbReference type="EMBL" id="CP001699">
    <property type="protein sequence ID" value="ACU64181.1"/>
    <property type="molecule type" value="Genomic_DNA"/>
</dbReference>
<name>A0A979GB65_CHIPD</name>
<reference evidence="2" key="1">
    <citation type="submission" date="2009-08" db="EMBL/GenBank/DDBJ databases">
        <title>The complete genome of Chitinophaga pinensis DSM 2588.</title>
        <authorList>
            <consortium name="US DOE Joint Genome Institute (JGI-PGF)"/>
            <person name="Lucas S."/>
            <person name="Copeland A."/>
            <person name="Lapidus A."/>
            <person name="Glavina del Rio T."/>
            <person name="Dalin E."/>
            <person name="Tice H."/>
            <person name="Bruce D."/>
            <person name="Goodwin L."/>
            <person name="Pitluck S."/>
            <person name="Kyrpides N."/>
            <person name="Mavromatis K."/>
            <person name="Ivanova N."/>
            <person name="Mikhailova N."/>
            <person name="Sims D."/>
            <person name="Meinche L."/>
            <person name="Brettin T."/>
            <person name="Detter J.C."/>
            <person name="Han C."/>
            <person name="Larimer F."/>
            <person name="Land M."/>
            <person name="Hauser L."/>
            <person name="Markowitz V."/>
            <person name="Cheng J.-F."/>
            <person name="Hugenholtz P."/>
            <person name="Woyke T."/>
            <person name="Wu D."/>
            <person name="Spring S."/>
            <person name="Klenk H.-P."/>
            <person name="Eisen J.A."/>
        </authorList>
    </citation>
    <scope>NUCLEOTIDE SEQUENCE [LARGE SCALE GENOMIC DNA]</scope>
    <source>
        <strain evidence="2">ATCC 43595 / DSM 2588 / LMG 13176 / NBRC 15968 / NCIMB 11800 / UQM 2034</strain>
    </source>
</reference>
<protein>
    <submittedName>
        <fullName evidence="1">Uncharacterized protein</fullName>
    </submittedName>
</protein>
<evidence type="ECO:0000313" key="1">
    <source>
        <dbReference type="EMBL" id="ACU64181.1"/>
    </source>
</evidence>
<dbReference type="RefSeq" id="WP_012794344.1">
    <property type="nucleotide sequence ID" value="NC_013132.1"/>
</dbReference>
<dbReference type="InterPro" id="IPR058148">
    <property type="entry name" value="M949_RS01915-like_dom"/>
</dbReference>
<proteinExistence type="predicted"/>
<gene>
    <name evidence="1" type="ordered locus">Cpin_6780</name>
</gene>
<dbReference type="KEGG" id="cpi:Cpin_6780"/>
<evidence type="ECO:0000313" key="2">
    <source>
        <dbReference type="Proteomes" id="UP000002215"/>
    </source>
</evidence>